<dbReference type="GO" id="GO:0000978">
    <property type="term" value="F:RNA polymerase II cis-regulatory region sequence-specific DNA binding"/>
    <property type="evidence" value="ECO:0007669"/>
    <property type="project" value="TreeGrafter"/>
</dbReference>
<dbReference type="InterPro" id="IPR003309">
    <property type="entry name" value="SCAN_dom"/>
</dbReference>
<evidence type="ECO:0000313" key="15">
    <source>
        <dbReference type="Proteomes" id="UP001190640"/>
    </source>
</evidence>
<keyword evidence="10" id="KW-0539">Nucleus</keyword>
<feature type="domain" description="SCAN box" evidence="14">
    <location>
        <begin position="137"/>
        <end position="215"/>
    </location>
</feature>
<keyword evidence="5 11" id="KW-0863">Zinc-finger</keyword>
<keyword evidence="8" id="KW-0238">DNA-binding</keyword>
<organism evidence="15 16">
    <name type="scientific">Eublepharis macularius</name>
    <name type="common">Leopard gecko</name>
    <name type="synonym">Cyrtodactylus macularius</name>
    <dbReference type="NCBI Taxonomy" id="481883"/>
    <lineage>
        <taxon>Eukaryota</taxon>
        <taxon>Metazoa</taxon>
        <taxon>Chordata</taxon>
        <taxon>Craniata</taxon>
        <taxon>Vertebrata</taxon>
        <taxon>Euteleostomi</taxon>
        <taxon>Lepidosauria</taxon>
        <taxon>Squamata</taxon>
        <taxon>Bifurcata</taxon>
        <taxon>Gekkota</taxon>
        <taxon>Eublepharidae</taxon>
        <taxon>Eublepharinae</taxon>
        <taxon>Eublepharis</taxon>
    </lineage>
</organism>
<dbReference type="Pfam" id="PF00096">
    <property type="entry name" value="zf-C2H2"/>
    <property type="match status" value="3"/>
</dbReference>
<feature type="domain" description="C2H2-type" evidence="13">
    <location>
        <begin position="614"/>
        <end position="639"/>
    </location>
</feature>
<dbReference type="FunFam" id="3.30.160.60:FF:000281">
    <property type="entry name" value="Zinc finger protein 558 isoform X1"/>
    <property type="match status" value="1"/>
</dbReference>
<dbReference type="FunFam" id="3.30.160.60:FF:001772">
    <property type="entry name" value="Uncharacterized protein"/>
    <property type="match status" value="1"/>
</dbReference>
<dbReference type="PANTHER" id="PTHR23226:SF379">
    <property type="entry name" value="C2H2-TYPE DOMAIN-CONTAINING PROTEIN"/>
    <property type="match status" value="1"/>
</dbReference>
<feature type="region of interest" description="Disordered" evidence="12">
    <location>
        <begin position="261"/>
        <end position="287"/>
    </location>
</feature>
<dbReference type="PROSITE" id="PS50804">
    <property type="entry name" value="SCAN_BOX"/>
    <property type="match status" value="1"/>
</dbReference>
<evidence type="ECO:0000256" key="9">
    <source>
        <dbReference type="ARBA" id="ARBA00023163"/>
    </source>
</evidence>
<evidence type="ECO:0000256" key="12">
    <source>
        <dbReference type="SAM" id="MobiDB-lite"/>
    </source>
</evidence>
<feature type="domain" description="C2H2-type" evidence="13">
    <location>
        <begin position="586"/>
        <end position="613"/>
    </location>
</feature>
<keyword evidence="9" id="KW-0804">Transcription</keyword>
<evidence type="ECO:0000256" key="5">
    <source>
        <dbReference type="ARBA" id="ARBA00022771"/>
    </source>
</evidence>
<dbReference type="SUPFAM" id="SSF57667">
    <property type="entry name" value="beta-beta-alpha zinc fingers"/>
    <property type="match status" value="2"/>
</dbReference>
<dbReference type="Gene3D" id="3.30.160.60">
    <property type="entry name" value="Classic Zinc Finger"/>
    <property type="match status" value="4"/>
</dbReference>
<keyword evidence="4" id="KW-0677">Repeat</keyword>
<dbReference type="FunFam" id="3.30.160.60:FF:000478">
    <property type="entry name" value="Zinc finger protein 133"/>
    <property type="match status" value="1"/>
</dbReference>
<dbReference type="GeneID" id="129327144"/>
<dbReference type="RefSeq" id="XP_054831589.1">
    <property type="nucleotide sequence ID" value="XM_054975614.1"/>
</dbReference>
<dbReference type="SUPFAM" id="SSF47353">
    <property type="entry name" value="Retrovirus capsid dimerization domain-like"/>
    <property type="match status" value="1"/>
</dbReference>
<keyword evidence="6" id="KW-0862">Zinc</keyword>
<evidence type="ECO:0000256" key="8">
    <source>
        <dbReference type="ARBA" id="ARBA00023125"/>
    </source>
</evidence>
<dbReference type="Gene3D" id="1.10.4020.10">
    <property type="entry name" value="DNA breaking-rejoining enzymes"/>
    <property type="match status" value="1"/>
</dbReference>
<evidence type="ECO:0000256" key="10">
    <source>
        <dbReference type="ARBA" id="ARBA00023242"/>
    </source>
</evidence>
<name>A0AA97KUK5_EUBMA</name>
<evidence type="ECO:0000259" key="14">
    <source>
        <dbReference type="PROSITE" id="PS50804"/>
    </source>
</evidence>
<feature type="domain" description="C2H2-type" evidence="13">
    <location>
        <begin position="558"/>
        <end position="585"/>
    </location>
</feature>
<dbReference type="SMART" id="SM00355">
    <property type="entry name" value="ZnF_C2H2"/>
    <property type="match status" value="4"/>
</dbReference>
<feature type="domain" description="C2H2-type" evidence="13">
    <location>
        <begin position="530"/>
        <end position="557"/>
    </location>
</feature>
<evidence type="ECO:0000256" key="1">
    <source>
        <dbReference type="ARBA" id="ARBA00004123"/>
    </source>
</evidence>
<dbReference type="FunFam" id="1.10.4020.10:FF:000001">
    <property type="entry name" value="zinc finger protein 263 isoform X1"/>
    <property type="match status" value="1"/>
</dbReference>
<dbReference type="Proteomes" id="UP001190640">
    <property type="component" value="Chromosome 4"/>
</dbReference>
<dbReference type="FunFam" id="3.30.160.60:FF:001498">
    <property type="entry name" value="Zinc finger protein 404"/>
    <property type="match status" value="1"/>
</dbReference>
<gene>
    <name evidence="16" type="primary">LOC129327144</name>
</gene>
<evidence type="ECO:0000259" key="13">
    <source>
        <dbReference type="PROSITE" id="PS50157"/>
    </source>
</evidence>
<protein>
    <submittedName>
        <fullName evidence="16">Zinc finger protein 397-like</fullName>
    </submittedName>
</protein>
<dbReference type="InterPro" id="IPR038269">
    <property type="entry name" value="SCAN_sf"/>
</dbReference>
<feature type="region of interest" description="Disordered" evidence="12">
    <location>
        <begin position="1"/>
        <end position="28"/>
    </location>
</feature>
<dbReference type="GO" id="GO:0008270">
    <property type="term" value="F:zinc ion binding"/>
    <property type="evidence" value="ECO:0007669"/>
    <property type="project" value="UniProtKB-KW"/>
</dbReference>
<dbReference type="CDD" id="cd07936">
    <property type="entry name" value="SCAN"/>
    <property type="match status" value="1"/>
</dbReference>
<reference evidence="16" key="1">
    <citation type="submission" date="2025-08" db="UniProtKB">
        <authorList>
            <consortium name="RefSeq"/>
        </authorList>
    </citation>
    <scope>IDENTIFICATION</scope>
    <source>
        <tissue evidence="16">Blood</tissue>
    </source>
</reference>
<keyword evidence="3" id="KW-0479">Metal-binding</keyword>
<keyword evidence="15" id="KW-1185">Reference proteome</keyword>
<dbReference type="GO" id="GO:0000981">
    <property type="term" value="F:DNA-binding transcription factor activity, RNA polymerase II-specific"/>
    <property type="evidence" value="ECO:0007669"/>
    <property type="project" value="TreeGrafter"/>
</dbReference>
<dbReference type="Pfam" id="PF02023">
    <property type="entry name" value="SCAN"/>
    <property type="match status" value="1"/>
</dbReference>
<evidence type="ECO:0000256" key="2">
    <source>
        <dbReference type="ARBA" id="ARBA00006991"/>
    </source>
</evidence>
<keyword evidence="7" id="KW-0805">Transcription regulation</keyword>
<dbReference type="PROSITE" id="PS50157">
    <property type="entry name" value="ZINC_FINGER_C2H2_2"/>
    <property type="match status" value="4"/>
</dbReference>
<evidence type="ECO:0000313" key="16">
    <source>
        <dbReference type="RefSeq" id="XP_054831589.1"/>
    </source>
</evidence>
<sequence>MSAGPEREEETEGAAIQIVNPEDMAEQPRWRTWREGREEPRWEAQWQEFLGGMDSPHVEWRKESSPWEDAKSFLASFEQVAIACQWPREEWVARLLPALSGEVQQAFSSLEARDREDYGKVKVAILRGEANRMETLRQHFRQFRLREVEDPRRIYSQLQELCCRWLRPERHSKEQILELLILEQFLAILPPELQSWIRAGEPDTCAQAVALVEDFLMSQQEAEAEKWQKVCLGSPDVEEESSDAAPREIYEVAKQNGEAESSLLGRGTNCLDRSSPSLSPEVQEVAGTEQTEELMNLKETGVAVHVIEQSPAELGPRTMFWQVLREDGENVDSLEGLLVPKPDLLSDPEKEEVMFIPFPEEGDRLTGRPSGGRKGIKLKVKNSQCGETEPEETVLDLTQELATTEEIQEQRYTFKRLPGRKFTKGKNEPSDFAGIHTAADSETALREGSNLPLASKYGRRYHYKSGLVMIHPGENSYECPVWGGEFQQKPYLPNEQRSCPGVGFSEGWRNLHQGDALFRHPSAYTVENTYECSECGKNLSCRRTLKAHKRIHTGERPYECSYCGKFFSHSMNLKRHQKLHTGESLYECPDCGKNFYRRDKFIEHQRIHTGEKPYGCLQCGKSFSHRGTLVSHQRIHIGH</sequence>
<proteinExistence type="inferred from homology"/>
<dbReference type="InterPro" id="IPR013087">
    <property type="entry name" value="Znf_C2H2_type"/>
</dbReference>
<dbReference type="KEGG" id="emc:129327144"/>
<accession>A0AA97KUK5</accession>
<dbReference type="PROSITE" id="PS00028">
    <property type="entry name" value="ZINC_FINGER_C2H2_1"/>
    <property type="match status" value="4"/>
</dbReference>
<dbReference type="SMART" id="SM00431">
    <property type="entry name" value="SCAN"/>
    <property type="match status" value="1"/>
</dbReference>
<evidence type="ECO:0000256" key="11">
    <source>
        <dbReference type="PROSITE-ProRule" id="PRU00042"/>
    </source>
</evidence>
<evidence type="ECO:0000256" key="6">
    <source>
        <dbReference type="ARBA" id="ARBA00022833"/>
    </source>
</evidence>
<dbReference type="PANTHER" id="PTHR23226">
    <property type="entry name" value="ZINC FINGER AND SCAN DOMAIN-CONTAINING"/>
    <property type="match status" value="1"/>
</dbReference>
<dbReference type="AlphaFoldDB" id="A0AA97KUK5"/>
<feature type="compositionally biased region" description="Polar residues" evidence="12">
    <location>
        <begin position="271"/>
        <end position="280"/>
    </location>
</feature>
<evidence type="ECO:0000256" key="3">
    <source>
        <dbReference type="ARBA" id="ARBA00022723"/>
    </source>
</evidence>
<evidence type="ECO:0000256" key="4">
    <source>
        <dbReference type="ARBA" id="ARBA00022737"/>
    </source>
</evidence>
<dbReference type="InterPro" id="IPR036236">
    <property type="entry name" value="Znf_C2H2_sf"/>
</dbReference>
<comment type="similarity">
    <text evidence="2">Belongs to the krueppel C2H2-type zinc-finger protein family.</text>
</comment>
<dbReference type="GO" id="GO:0005634">
    <property type="term" value="C:nucleus"/>
    <property type="evidence" value="ECO:0007669"/>
    <property type="project" value="UniProtKB-SubCell"/>
</dbReference>
<evidence type="ECO:0000256" key="7">
    <source>
        <dbReference type="ARBA" id="ARBA00023015"/>
    </source>
</evidence>
<comment type="subcellular location">
    <subcellularLocation>
        <location evidence="1">Nucleus</location>
    </subcellularLocation>
</comment>